<dbReference type="Gene3D" id="2.40.30.170">
    <property type="match status" value="1"/>
</dbReference>
<keyword evidence="3 9" id="KW-0813">Transport</keyword>
<dbReference type="EMBL" id="RAPE01000001">
    <property type="protein sequence ID" value="RKF16774.1"/>
    <property type="molecule type" value="Genomic_DNA"/>
</dbReference>
<dbReference type="GO" id="GO:0005886">
    <property type="term" value="C:plasma membrane"/>
    <property type="evidence" value="ECO:0007669"/>
    <property type="project" value="UniProtKB-SubCell"/>
</dbReference>
<feature type="domain" description="AprE-like beta-barrel" evidence="12">
    <location>
        <begin position="320"/>
        <end position="410"/>
    </location>
</feature>
<feature type="coiled-coil region" evidence="10">
    <location>
        <begin position="142"/>
        <end position="176"/>
    </location>
</feature>
<name>A0A3A8BBH1_9RHOB</name>
<accession>A0A3A8BBH1</accession>
<evidence type="ECO:0000256" key="6">
    <source>
        <dbReference type="ARBA" id="ARBA00022692"/>
    </source>
</evidence>
<sequence length="433" mass="47855">MSDDAFSSRSSLVIGMLALLVLVGGLGGWAFFTELSGAVIAPGQIEVDRNRQIVQHPDGGVVAEIDVDEGDSVEKGALLVRLDDTQLKSELAIVESQLFEIMARRARLEAERDGADAVGFDDFLVEQAAERPKVQDVMDGQARLFAARAETQEREREQLEKQKSQLASQIEGIAAQQAALEEQGGLLQVELDNQQALLAKGLTQAARVLELRTDATEISGSLGELAASRAQAASRITEIEIEILKLGTSRREEAISLLRDMQQRELELTERRRAILEQMSRLDIRAPVAGVVYDLKVFALRSVIRPADPVLFIVPQDRPLIIAGRIETTNIDQVHVGQEVTLRFSAFDARTTPELIGHLTQVSADAFTDERTQQSFYRVEIHVDEGEYARLPEGRTLVPGMPVEAFIRTQDRSPIAYLVKPVADYFAKAFRES</sequence>
<protein>
    <recommendedName>
        <fullName evidence="9">Membrane fusion protein (MFP) family protein</fullName>
    </recommendedName>
</protein>
<reference evidence="13 14" key="1">
    <citation type="submission" date="2018-09" db="EMBL/GenBank/DDBJ databases">
        <title>Roseovarius spongiae sp. nov., isolated from a marine sponge.</title>
        <authorList>
            <person name="Zhuang L."/>
            <person name="Luo L."/>
        </authorList>
    </citation>
    <scope>NUCLEOTIDE SEQUENCE [LARGE SCALE GENOMIC DNA]</scope>
    <source>
        <strain evidence="13 14">HN-E21</strain>
    </source>
</reference>
<dbReference type="GO" id="GO:0015031">
    <property type="term" value="P:protein transport"/>
    <property type="evidence" value="ECO:0007669"/>
    <property type="project" value="InterPro"/>
</dbReference>
<keyword evidence="8 9" id="KW-0472">Membrane</keyword>
<dbReference type="InterPro" id="IPR050739">
    <property type="entry name" value="MFP"/>
</dbReference>
<keyword evidence="10" id="KW-0175">Coiled coil</keyword>
<keyword evidence="14" id="KW-1185">Reference proteome</keyword>
<evidence type="ECO:0000256" key="9">
    <source>
        <dbReference type="RuleBase" id="RU365093"/>
    </source>
</evidence>
<gene>
    <name evidence="13" type="ORF">D6850_04340</name>
</gene>
<evidence type="ECO:0000256" key="5">
    <source>
        <dbReference type="ARBA" id="ARBA00022519"/>
    </source>
</evidence>
<evidence type="ECO:0000313" key="13">
    <source>
        <dbReference type="EMBL" id="RKF16774.1"/>
    </source>
</evidence>
<keyword evidence="6 9" id="KW-0812">Transmembrane</keyword>
<evidence type="ECO:0000256" key="4">
    <source>
        <dbReference type="ARBA" id="ARBA00022475"/>
    </source>
</evidence>
<keyword evidence="5 9" id="KW-0997">Cell inner membrane</keyword>
<feature type="domain" description="AprE-like long alpha-helical hairpin" evidence="11">
    <location>
        <begin position="88"/>
        <end position="274"/>
    </location>
</feature>
<comment type="subcellular location">
    <subcellularLocation>
        <location evidence="1 9">Cell inner membrane</location>
        <topology evidence="1 9">Single-pass membrane protein</topology>
    </subcellularLocation>
</comment>
<evidence type="ECO:0000256" key="3">
    <source>
        <dbReference type="ARBA" id="ARBA00022448"/>
    </source>
</evidence>
<evidence type="ECO:0000259" key="12">
    <source>
        <dbReference type="Pfam" id="PF26002"/>
    </source>
</evidence>
<evidence type="ECO:0000256" key="2">
    <source>
        <dbReference type="ARBA" id="ARBA00009477"/>
    </source>
</evidence>
<dbReference type="InterPro" id="IPR058781">
    <property type="entry name" value="HH_AprE-like"/>
</dbReference>
<dbReference type="NCBIfam" id="TIGR01843">
    <property type="entry name" value="type_I_hlyD"/>
    <property type="match status" value="1"/>
</dbReference>
<dbReference type="Pfam" id="PF26002">
    <property type="entry name" value="Beta-barrel_AprE"/>
    <property type="match status" value="1"/>
</dbReference>
<dbReference type="RefSeq" id="WP_121164106.1">
    <property type="nucleotide sequence ID" value="NZ_RAPE01000001.1"/>
</dbReference>
<dbReference type="InterPro" id="IPR058982">
    <property type="entry name" value="Beta-barrel_AprE"/>
</dbReference>
<dbReference type="PANTHER" id="PTHR30386:SF17">
    <property type="entry name" value="ALKALINE PROTEASE SECRETION PROTEIN APRE"/>
    <property type="match status" value="1"/>
</dbReference>
<evidence type="ECO:0000259" key="11">
    <source>
        <dbReference type="Pfam" id="PF25994"/>
    </source>
</evidence>
<evidence type="ECO:0000256" key="10">
    <source>
        <dbReference type="SAM" id="Coils"/>
    </source>
</evidence>
<dbReference type="PANTHER" id="PTHR30386">
    <property type="entry name" value="MEMBRANE FUSION SUBUNIT OF EMRAB-TOLC MULTIDRUG EFFLUX PUMP"/>
    <property type="match status" value="1"/>
</dbReference>
<dbReference type="AlphaFoldDB" id="A0A3A8BBH1"/>
<comment type="caution">
    <text evidence="13">The sequence shown here is derived from an EMBL/GenBank/DDBJ whole genome shotgun (WGS) entry which is preliminary data.</text>
</comment>
<feature type="transmembrane region" description="Helical" evidence="9">
    <location>
        <begin position="12"/>
        <end position="32"/>
    </location>
</feature>
<evidence type="ECO:0000256" key="8">
    <source>
        <dbReference type="ARBA" id="ARBA00023136"/>
    </source>
</evidence>
<evidence type="ECO:0000313" key="14">
    <source>
        <dbReference type="Proteomes" id="UP000281128"/>
    </source>
</evidence>
<comment type="similarity">
    <text evidence="2 9">Belongs to the membrane fusion protein (MFP) (TC 8.A.1) family.</text>
</comment>
<evidence type="ECO:0000256" key="7">
    <source>
        <dbReference type="ARBA" id="ARBA00022989"/>
    </source>
</evidence>
<dbReference type="PRINTS" id="PR01490">
    <property type="entry name" value="RTXTOXIND"/>
</dbReference>
<dbReference type="Pfam" id="PF25994">
    <property type="entry name" value="HH_AprE"/>
    <property type="match status" value="1"/>
</dbReference>
<dbReference type="InterPro" id="IPR010129">
    <property type="entry name" value="T1SS_HlyD"/>
</dbReference>
<evidence type="ECO:0000256" key="1">
    <source>
        <dbReference type="ARBA" id="ARBA00004377"/>
    </source>
</evidence>
<organism evidence="13 14">
    <name type="scientific">Roseovarius spongiae</name>
    <dbReference type="NCBI Taxonomy" id="2320272"/>
    <lineage>
        <taxon>Bacteria</taxon>
        <taxon>Pseudomonadati</taxon>
        <taxon>Pseudomonadota</taxon>
        <taxon>Alphaproteobacteria</taxon>
        <taxon>Rhodobacterales</taxon>
        <taxon>Roseobacteraceae</taxon>
        <taxon>Roseovarius</taxon>
    </lineage>
</organism>
<dbReference type="Gene3D" id="2.40.50.100">
    <property type="match status" value="1"/>
</dbReference>
<proteinExistence type="inferred from homology"/>
<keyword evidence="7 9" id="KW-1133">Transmembrane helix</keyword>
<dbReference type="OrthoDB" id="9810980at2"/>
<dbReference type="Proteomes" id="UP000281128">
    <property type="component" value="Unassembled WGS sequence"/>
</dbReference>
<keyword evidence="4 9" id="KW-1003">Cell membrane</keyword>